<dbReference type="Pfam" id="PF06974">
    <property type="entry name" value="WS_DGAT_C"/>
    <property type="match status" value="1"/>
</dbReference>
<comment type="similarity">
    <text evidence="3">Belongs to the long-chain O-acyltransferase family.</text>
</comment>
<dbReference type="GO" id="GO:0005886">
    <property type="term" value="C:plasma membrane"/>
    <property type="evidence" value="ECO:0007669"/>
    <property type="project" value="TreeGrafter"/>
</dbReference>
<dbReference type="EMBL" id="AQQV01000003">
    <property type="protein sequence ID" value="ORE86089.1"/>
    <property type="molecule type" value="Genomic_DNA"/>
</dbReference>
<dbReference type="GO" id="GO:0071731">
    <property type="term" value="P:response to nitric oxide"/>
    <property type="evidence" value="ECO:0007669"/>
    <property type="project" value="TreeGrafter"/>
</dbReference>
<dbReference type="InterPro" id="IPR004255">
    <property type="entry name" value="O-acyltransferase_WSD1_N"/>
</dbReference>
<evidence type="ECO:0000256" key="2">
    <source>
        <dbReference type="ARBA" id="ARBA00005189"/>
    </source>
</evidence>
<feature type="domain" description="O-acyltransferase WSD1 C-terminal" evidence="12">
    <location>
        <begin position="313"/>
        <end position="457"/>
    </location>
</feature>
<evidence type="ECO:0000256" key="1">
    <source>
        <dbReference type="ARBA" id="ARBA00004771"/>
    </source>
</evidence>
<dbReference type="Pfam" id="PF03007">
    <property type="entry name" value="WS_DGAT_cat"/>
    <property type="match status" value="1"/>
</dbReference>
<comment type="pathway">
    <text evidence="1">Glycerolipid metabolism; triacylglycerol biosynthesis.</text>
</comment>
<dbReference type="GO" id="GO:0001666">
    <property type="term" value="P:response to hypoxia"/>
    <property type="evidence" value="ECO:0007669"/>
    <property type="project" value="TreeGrafter"/>
</dbReference>
<dbReference type="Proteomes" id="UP000192342">
    <property type="component" value="Unassembled WGS sequence"/>
</dbReference>
<dbReference type="GO" id="GO:0019432">
    <property type="term" value="P:triglyceride biosynthetic process"/>
    <property type="evidence" value="ECO:0007669"/>
    <property type="project" value="UniProtKB-UniPathway"/>
</dbReference>
<dbReference type="PANTHER" id="PTHR31650">
    <property type="entry name" value="O-ACYLTRANSFERASE (WSD1-LIKE) FAMILY PROTEIN"/>
    <property type="match status" value="1"/>
</dbReference>
<evidence type="ECO:0000256" key="3">
    <source>
        <dbReference type="ARBA" id="ARBA00009587"/>
    </source>
</evidence>
<organism evidence="13 14">
    <name type="scientific">Oceanococcus atlanticus</name>
    <dbReference type="NCBI Taxonomy" id="1317117"/>
    <lineage>
        <taxon>Bacteria</taxon>
        <taxon>Pseudomonadati</taxon>
        <taxon>Pseudomonadota</taxon>
        <taxon>Gammaproteobacteria</taxon>
        <taxon>Chromatiales</taxon>
        <taxon>Oceanococcaceae</taxon>
        <taxon>Oceanococcus</taxon>
    </lineage>
</organism>
<keyword evidence="7" id="KW-0319">Glycerol metabolism</keyword>
<dbReference type="InterPro" id="IPR023213">
    <property type="entry name" value="CAT-like_dom_sf"/>
</dbReference>
<evidence type="ECO:0000256" key="6">
    <source>
        <dbReference type="ARBA" id="ARBA00022679"/>
    </source>
</evidence>
<evidence type="ECO:0000256" key="7">
    <source>
        <dbReference type="ARBA" id="ARBA00022798"/>
    </source>
</evidence>
<dbReference type="InterPro" id="IPR014292">
    <property type="entry name" value="Acyl_transf_WS/DGAT"/>
</dbReference>
<sequence length="467" mass="51590">MKYLSPVDSLFLLAERRHQPLHVGALCLFHRPEGAPADFAATLAHHLRESTRATCPFNRRLQGRWALKSWDDTDDFDLHQHFVHLSLPQPGRIRELLAMVSRVHSAHLDRAYPLWRTYLIEGLEDNRIALYSKIHHSVVDGVAGIRLMLKSMSEDPFDSLNMPAPWEMRPRRTRHRRQRLSTPVAQLSPAARMAQLYATARSGALSVPVVAKHIRHTLQDLHHHNPDVVGSLQAPRCILNSKITGSRRFAAQSYSSARIKAIARTTGGTSNDVILALCGSALRRYLGELNELPTSPLIAAVPVSIRREESETGNEICLALANLGTHLDDPMARLTCVQGSMNYAKAMLRSMTPAQMMAYTLAMLGPGAMTLLPGIGGQRTVANVVISHVPGPRTPVYWQGCELDGIYPASLVLDGFALNITLISRHDKIDFGILACRKTLPGVQRLLDYLDEALGELENAVGLPNAA</sequence>
<dbReference type="Gene3D" id="3.30.559.10">
    <property type="entry name" value="Chloramphenicol acetyltransferase-like domain"/>
    <property type="match status" value="1"/>
</dbReference>
<keyword evidence="8" id="KW-0443">Lipid metabolism</keyword>
<evidence type="ECO:0000256" key="9">
    <source>
        <dbReference type="ARBA" id="ARBA00023315"/>
    </source>
</evidence>
<name>A0A1Y1SBS8_9GAMM</name>
<keyword evidence="5" id="KW-0444">Lipid biosynthesis</keyword>
<keyword evidence="9 13" id="KW-0012">Acyltransferase</keyword>
<dbReference type="AlphaFoldDB" id="A0A1Y1SBS8"/>
<proteinExistence type="inferred from homology"/>
<feature type="domain" description="O-acyltransferase WSD1-like N-terminal" evidence="11">
    <location>
        <begin position="4"/>
        <end position="274"/>
    </location>
</feature>
<dbReference type="GO" id="GO:0006071">
    <property type="term" value="P:glycerol metabolic process"/>
    <property type="evidence" value="ECO:0007669"/>
    <property type="project" value="UniProtKB-KW"/>
</dbReference>
<evidence type="ECO:0000259" key="11">
    <source>
        <dbReference type="Pfam" id="PF03007"/>
    </source>
</evidence>
<evidence type="ECO:0000256" key="8">
    <source>
        <dbReference type="ARBA" id="ARBA00023098"/>
    </source>
</evidence>
<dbReference type="EC" id="2.3.1.20" evidence="4"/>
<comment type="catalytic activity">
    <reaction evidence="10">
        <text>an acyl-CoA + a 1,2-diacyl-sn-glycerol = a triacyl-sn-glycerol + CoA</text>
        <dbReference type="Rhea" id="RHEA:10868"/>
        <dbReference type="ChEBI" id="CHEBI:17815"/>
        <dbReference type="ChEBI" id="CHEBI:57287"/>
        <dbReference type="ChEBI" id="CHEBI:58342"/>
        <dbReference type="ChEBI" id="CHEBI:64615"/>
        <dbReference type="EC" id="2.3.1.20"/>
    </reaction>
</comment>
<evidence type="ECO:0000313" key="13">
    <source>
        <dbReference type="EMBL" id="ORE86089.1"/>
    </source>
</evidence>
<comment type="pathway">
    <text evidence="2">Lipid metabolism.</text>
</comment>
<evidence type="ECO:0000313" key="14">
    <source>
        <dbReference type="Proteomes" id="UP000192342"/>
    </source>
</evidence>
<reference evidence="13 14" key="1">
    <citation type="submission" date="2013-04" db="EMBL/GenBank/DDBJ databases">
        <title>Oceanococcus atlanticus 22II-S10r2 Genome Sequencing.</title>
        <authorList>
            <person name="Lai Q."/>
            <person name="Li G."/>
            <person name="Shao Z."/>
        </authorList>
    </citation>
    <scope>NUCLEOTIDE SEQUENCE [LARGE SCALE GENOMIC DNA]</scope>
    <source>
        <strain evidence="13 14">22II-S10r2</strain>
    </source>
</reference>
<evidence type="ECO:0000256" key="4">
    <source>
        <dbReference type="ARBA" id="ARBA00013244"/>
    </source>
</evidence>
<keyword evidence="14" id="KW-1185">Reference proteome</keyword>
<dbReference type="STRING" id="1317117.ATO7_12368"/>
<dbReference type="Gene3D" id="3.30.559.30">
    <property type="entry name" value="Nonribosomal peptide synthetase, condensation domain"/>
    <property type="match status" value="1"/>
</dbReference>
<dbReference type="InterPro" id="IPR045034">
    <property type="entry name" value="O-acyltransferase_WSD1-like"/>
</dbReference>
<dbReference type="UniPathway" id="UPA00282"/>
<dbReference type="RefSeq" id="WP_083562166.1">
    <property type="nucleotide sequence ID" value="NZ_AQQV01000003.1"/>
</dbReference>
<accession>A0A1Y1SBS8</accession>
<evidence type="ECO:0000259" key="12">
    <source>
        <dbReference type="Pfam" id="PF06974"/>
    </source>
</evidence>
<dbReference type="SUPFAM" id="SSF52777">
    <property type="entry name" value="CoA-dependent acyltransferases"/>
    <property type="match status" value="1"/>
</dbReference>
<dbReference type="OrthoDB" id="9810950at2"/>
<gene>
    <name evidence="13" type="ORF">ATO7_12368</name>
</gene>
<dbReference type="InterPro" id="IPR009721">
    <property type="entry name" value="O-acyltransferase_WSD1_C"/>
</dbReference>
<protein>
    <recommendedName>
        <fullName evidence="4">diacylglycerol O-acyltransferase</fullName>
        <ecNumber evidence="4">2.3.1.20</ecNumber>
    </recommendedName>
</protein>
<evidence type="ECO:0000256" key="10">
    <source>
        <dbReference type="ARBA" id="ARBA00048109"/>
    </source>
</evidence>
<keyword evidence="6 13" id="KW-0808">Transferase</keyword>
<dbReference type="GO" id="GO:0051701">
    <property type="term" value="P:biological process involved in interaction with host"/>
    <property type="evidence" value="ECO:0007669"/>
    <property type="project" value="TreeGrafter"/>
</dbReference>
<dbReference type="NCBIfam" id="TIGR02946">
    <property type="entry name" value="acyl_WS_DGAT"/>
    <property type="match status" value="1"/>
</dbReference>
<evidence type="ECO:0000256" key="5">
    <source>
        <dbReference type="ARBA" id="ARBA00022516"/>
    </source>
</evidence>
<comment type="caution">
    <text evidence="13">The sequence shown here is derived from an EMBL/GenBank/DDBJ whole genome shotgun (WGS) entry which is preliminary data.</text>
</comment>
<dbReference type="GO" id="GO:0004144">
    <property type="term" value="F:diacylglycerol O-acyltransferase activity"/>
    <property type="evidence" value="ECO:0007669"/>
    <property type="project" value="UniProtKB-EC"/>
</dbReference>
<dbReference type="PANTHER" id="PTHR31650:SF1">
    <property type="entry name" value="WAX ESTER SYNTHASE_DIACYLGLYCEROL ACYLTRANSFERASE 4-RELATED"/>
    <property type="match status" value="1"/>
</dbReference>